<dbReference type="EC" id="2.7.13.3" evidence="3"/>
<evidence type="ECO:0000256" key="3">
    <source>
        <dbReference type="ARBA" id="ARBA00012438"/>
    </source>
</evidence>
<evidence type="ECO:0000256" key="10">
    <source>
        <dbReference type="ARBA" id="ARBA00022840"/>
    </source>
</evidence>
<keyword evidence="11 14" id="KW-1133">Transmembrane helix</keyword>
<evidence type="ECO:0000313" key="17">
    <source>
        <dbReference type="EMBL" id="TFE87768.1"/>
    </source>
</evidence>
<keyword evidence="8" id="KW-0547">Nucleotide-binding</keyword>
<dbReference type="GO" id="GO:0005886">
    <property type="term" value="C:plasma membrane"/>
    <property type="evidence" value="ECO:0007669"/>
    <property type="project" value="UniProtKB-SubCell"/>
</dbReference>
<evidence type="ECO:0000256" key="1">
    <source>
        <dbReference type="ARBA" id="ARBA00000085"/>
    </source>
</evidence>
<dbReference type="PANTHER" id="PTHR34220:SF11">
    <property type="entry name" value="SENSOR PROTEIN KINASE HPTS"/>
    <property type="match status" value="1"/>
</dbReference>
<dbReference type="GO" id="GO:0005524">
    <property type="term" value="F:ATP binding"/>
    <property type="evidence" value="ECO:0007669"/>
    <property type="project" value="UniProtKB-KW"/>
</dbReference>
<keyword evidence="12" id="KW-0902">Two-component regulatory system</keyword>
<comment type="catalytic activity">
    <reaction evidence="1">
        <text>ATP + protein L-histidine = ADP + protein N-phospho-L-histidine.</text>
        <dbReference type="EC" id="2.7.13.3"/>
    </reaction>
</comment>
<keyword evidence="18" id="KW-1185">Reference proteome</keyword>
<keyword evidence="6" id="KW-0808">Transferase</keyword>
<keyword evidence="4" id="KW-1003">Cell membrane</keyword>
<dbReference type="PROSITE" id="PS50109">
    <property type="entry name" value="HIS_KIN"/>
    <property type="match status" value="1"/>
</dbReference>
<keyword evidence="13 14" id="KW-0472">Membrane</keyword>
<evidence type="ECO:0000256" key="5">
    <source>
        <dbReference type="ARBA" id="ARBA00022553"/>
    </source>
</evidence>
<proteinExistence type="predicted"/>
<feature type="transmembrane region" description="Helical" evidence="14">
    <location>
        <begin position="301"/>
        <end position="321"/>
    </location>
</feature>
<dbReference type="PANTHER" id="PTHR34220">
    <property type="entry name" value="SENSOR HISTIDINE KINASE YPDA"/>
    <property type="match status" value="1"/>
</dbReference>
<evidence type="ECO:0000313" key="18">
    <source>
        <dbReference type="Proteomes" id="UP000298246"/>
    </source>
</evidence>
<keyword evidence="10" id="KW-0067">ATP-binding</keyword>
<dbReference type="Proteomes" id="UP000298246">
    <property type="component" value="Unassembled WGS sequence"/>
</dbReference>
<dbReference type="PROSITE" id="PS50885">
    <property type="entry name" value="HAMP"/>
    <property type="match status" value="1"/>
</dbReference>
<dbReference type="Pfam" id="PF00672">
    <property type="entry name" value="HAMP"/>
    <property type="match status" value="1"/>
</dbReference>
<comment type="caution">
    <text evidence="17">The sequence shown here is derived from an EMBL/GenBank/DDBJ whole genome shotgun (WGS) entry which is preliminary data.</text>
</comment>
<dbReference type="SUPFAM" id="SSF158472">
    <property type="entry name" value="HAMP domain-like"/>
    <property type="match status" value="1"/>
</dbReference>
<dbReference type="InterPro" id="IPR036890">
    <property type="entry name" value="HATPase_C_sf"/>
</dbReference>
<dbReference type="Gene3D" id="3.30.450.20">
    <property type="entry name" value="PAS domain"/>
    <property type="match status" value="2"/>
</dbReference>
<comment type="subcellular location">
    <subcellularLocation>
        <location evidence="2">Cell membrane</location>
        <topology evidence="2">Multi-pass membrane protein</topology>
    </subcellularLocation>
</comment>
<gene>
    <name evidence="17" type="ORF">B5M42_11210</name>
</gene>
<dbReference type="GO" id="GO:0000155">
    <property type="term" value="F:phosphorelay sensor kinase activity"/>
    <property type="evidence" value="ECO:0007669"/>
    <property type="project" value="InterPro"/>
</dbReference>
<protein>
    <recommendedName>
        <fullName evidence="3">histidine kinase</fullName>
        <ecNumber evidence="3">2.7.13.3</ecNumber>
    </recommendedName>
</protein>
<evidence type="ECO:0000256" key="7">
    <source>
        <dbReference type="ARBA" id="ARBA00022692"/>
    </source>
</evidence>
<evidence type="ECO:0000256" key="4">
    <source>
        <dbReference type="ARBA" id="ARBA00022475"/>
    </source>
</evidence>
<dbReference type="Pfam" id="PF06580">
    <property type="entry name" value="His_kinase"/>
    <property type="match status" value="1"/>
</dbReference>
<dbReference type="InterPro" id="IPR005467">
    <property type="entry name" value="His_kinase_dom"/>
</dbReference>
<accession>A0A4Y8Q1S0</accession>
<dbReference type="OrthoDB" id="9776552at2"/>
<dbReference type="AlphaFoldDB" id="A0A4Y8Q1S0"/>
<dbReference type="CDD" id="cd06225">
    <property type="entry name" value="HAMP"/>
    <property type="match status" value="1"/>
</dbReference>
<dbReference type="SMART" id="SM00304">
    <property type="entry name" value="HAMP"/>
    <property type="match status" value="1"/>
</dbReference>
<evidence type="ECO:0000259" key="15">
    <source>
        <dbReference type="PROSITE" id="PS50109"/>
    </source>
</evidence>
<evidence type="ECO:0000256" key="13">
    <source>
        <dbReference type="ARBA" id="ARBA00023136"/>
    </source>
</evidence>
<evidence type="ECO:0000259" key="16">
    <source>
        <dbReference type="PROSITE" id="PS50885"/>
    </source>
</evidence>
<evidence type="ECO:0000256" key="2">
    <source>
        <dbReference type="ARBA" id="ARBA00004651"/>
    </source>
</evidence>
<evidence type="ECO:0000256" key="11">
    <source>
        <dbReference type="ARBA" id="ARBA00022989"/>
    </source>
</evidence>
<keyword evidence="9" id="KW-0418">Kinase</keyword>
<dbReference type="SUPFAM" id="SSF55874">
    <property type="entry name" value="ATPase domain of HSP90 chaperone/DNA topoisomerase II/histidine kinase"/>
    <property type="match status" value="1"/>
</dbReference>
<dbReference type="Gene3D" id="3.30.565.10">
    <property type="entry name" value="Histidine kinase-like ATPase, C-terminal domain"/>
    <property type="match status" value="1"/>
</dbReference>
<dbReference type="InterPro" id="IPR050640">
    <property type="entry name" value="Bact_2-comp_sensor_kinase"/>
</dbReference>
<dbReference type="RefSeq" id="WP_134752774.1">
    <property type="nucleotide sequence ID" value="NZ_MYFO02000012.1"/>
</dbReference>
<dbReference type="Gene3D" id="6.10.340.10">
    <property type="match status" value="1"/>
</dbReference>
<evidence type="ECO:0000256" key="12">
    <source>
        <dbReference type="ARBA" id="ARBA00023012"/>
    </source>
</evidence>
<reference evidence="17 18" key="1">
    <citation type="submission" date="2017-03" db="EMBL/GenBank/DDBJ databases">
        <title>Isolation of Levoglucosan Utilizing Bacteria.</title>
        <authorList>
            <person name="Arya A.S."/>
        </authorList>
    </citation>
    <scope>NUCLEOTIDE SEQUENCE [LARGE SCALE GENOMIC DNA]</scope>
    <source>
        <strain evidence="17 18">MEC069</strain>
    </source>
</reference>
<organism evidence="17 18">
    <name type="scientific">Paenibacillus athensensis</name>
    <dbReference type="NCBI Taxonomy" id="1967502"/>
    <lineage>
        <taxon>Bacteria</taxon>
        <taxon>Bacillati</taxon>
        <taxon>Bacillota</taxon>
        <taxon>Bacilli</taxon>
        <taxon>Bacillales</taxon>
        <taxon>Paenibacillaceae</taxon>
        <taxon>Paenibacillus</taxon>
    </lineage>
</organism>
<evidence type="ECO:0000256" key="8">
    <source>
        <dbReference type="ARBA" id="ARBA00022741"/>
    </source>
</evidence>
<feature type="domain" description="Histidine kinase" evidence="15">
    <location>
        <begin position="369"/>
        <end position="591"/>
    </location>
</feature>
<dbReference type="EMBL" id="MYFO01000012">
    <property type="protein sequence ID" value="TFE87768.1"/>
    <property type="molecule type" value="Genomic_DNA"/>
</dbReference>
<evidence type="ECO:0000256" key="14">
    <source>
        <dbReference type="SAM" id="Phobius"/>
    </source>
</evidence>
<keyword evidence="5" id="KW-0597">Phosphoprotein</keyword>
<name>A0A4Y8Q1S0_9BACL</name>
<evidence type="ECO:0000256" key="9">
    <source>
        <dbReference type="ARBA" id="ARBA00022777"/>
    </source>
</evidence>
<dbReference type="InterPro" id="IPR010559">
    <property type="entry name" value="Sig_transdc_His_kin_internal"/>
</dbReference>
<dbReference type="InterPro" id="IPR003660">
    <property type="entry name" value="HAMP_dom"/>
</dbReference>
<sequence length="595" mass="67182">MIKNSIRNKLVLFLLAATLVPIVTSIIVTYAFTKDRVTEETIKTNSALISQGKTNLINYLNGVAQASLTIYTNDERYYTLQQPEINYLGGKQITSGLQVMSHSVKEIQQIYLYAKASDRSFLMVHDLSKMANGPYAKLPAFPAGRDVYFEPTHIMTNYDIPLTTYPSPIPVLSMHRRIINFPENRVLGELIIDLDLSVITSVCEDLHESGKEELYILAKDGTVIYGPDPAQWGSKLTQSWALKAIGSSSAQGSFAWNGDEFNGINLYENMQTDAVDWTIVKRIPLDVLYKNARQLTLINTLVLSLFLVIVIAATVFISIRFTSPIKKLIRYITKIQAGQMNAEIELSRTDELGILANRFHVLIQNLEQMVMREYRLELANKSNQLRVLQAQINPHFLNNALQSIGTLALQHNERRIYDLISSLAKMMRYSMNTHESSVTLRKELEHVKSYLELQKQRFDQQLEIEYDTEPELLAVEVPKMILQPIVENYFKHGFQPALGIGLLRIAMKRGEREEQPVLIVRVEDNGSGLSEDRMDEVRMSLTAPATGAEEGIGLCNVLSRLQLSFSDRAELTLTAAQPRGLIVTLIIPLTKEESS</sequence>
<keyword evidence="7 14" id="KW-0812">Transmembrane</keyword>
<evidence type="ECO:0000256" key="6">
    <source>
        <dbReference type="ARBA" id="ARBA00022679"/>
    </source>
</evidence>
<feature type="domain" description="HAMP" evidence="16">
    <location>
        <begin position="319"/>
        <end position="371"/>
    </location>
</feature>